<sequence>MHAAPRRPGLVEAVLDPVPLRCRTTTAWAGRRAAGGPAEAADGPAEAADGPAEAADGPAETVHRTAFRGTAERAWTPWT</sequence>
<name>A0ABP4JV19_9ACTN</name>
<evidence type="ECO:0000313" key="3">
    <source>
        <dbReference type="Proteomes" id="UP001500973"/>
    </source>
</evidence>
<organism evidence="2 3">
    <name type="scientific">Streptomyces thermospinosisporus</name>
    <dbReference type="NCBI Taxonomy" id="161482"/>
    <lineage>
        <taxon>Bacteria</taxon>
        <taxon>Bacillati</taxon>
        <taxon>Actinomycetota</taxon>
        <taxon>Actinomycetes</taxon>
        <taxon>Kitasatosporales</taxon>
        <taxon>Streptomycetaceae</taxon>
        <taxon>Streptomyces</taxon>
    </lineage>
</organism>
<evidence type="ECO:0000313" key="2">
    <source>
        <dbReference type="EMBL" id="GAA1428280.1"/>
    </source>
</evidence>
<accession>A0ABP4JV19</accession>
<dbReference type="EMBL" id="BAAAIZ010000062">
    <property type="protein sequence ID" value="GAA1428280.1"/>
    <property type="molecule type" value="Genomic_DNA"/>
</dbReference>
<dbReference type="Proteomes" id="UP001500973">
    <property type="component" value="Unassembled WGS sequence"/>
</dbReference>
<keyword evidence="3" id="KW-1185">Reference proteome</keyword>
<reference evidence="3" key="1">
    <citation type="journal article" date="2019" name="Int. J. Syst. Evol. Microbiol.">
        <title>The Global Catalogue of Microorganisms (GCM) 10K type strain sequencing project: providing services to taxonomists for standard genome sequencing and annotation.</title>
        <authorList>
            <consortium name="The Broad Institute Genomics Platform"/>
            <consortium name="The Broad Institute Genome Sequencing Center for Infectious Disease"/>
            <person name="Wu L."/>
            <person name="Ma J."/>
        </authorList>
    </citation>
    <scope>NUCLEOTIDE SEQUENCE [LARGE SCALE GENOMIC DNA]</scope>
    <source>
        <strain evidence="3">JCM 11756</strain>
    </source>
</reference>
<protein>
    <submittedName>
        <fullName evidence="2">Uncharacterized protein</fullName>
    </submittedName>
</protein>
<comment type="caution">
    <text evidence="2">The sequence shown here is derived from an EMBL/GenBank/DDBJ whole genome shotgun (WGS) entry which is preliminary data.</text>
</comment>
<proteinExistence type="predicted"/>
<evidence type="ECO:0000256" key="1">
    <source>
        <dbReference type="SAM" id="MobiDB-lite"/>
    </source>
</evidence>
<feature type="region of interest" description="Disordered" evidence="1">
    <location>
        <begin position="29"/>
        <end position="60"/>
    </location>
</feature>
<gene>
    <name evidence="2" type="ORF">GCM10009601_41190</name>
</gene>